<dbReference type="EMBL" id="FOSW01000004">
    <property type="protein sequence ID" value="SFK90263.1"/>
    <property type="molecule type" value="Genomic_DNA"/>
</dbReference>
<dbReference type="OrthoDB" id="3383514at2"/>
<evidence type="ECO:0000256" key="1">
    <source>
        <dbReference type="SAM" id="MobiDB-lite"/>
    </source>
</evidence>
<dbReference type="RefSeq" id="WP_143087127.1">
    <property type="nucleotide sequence ID" value="NZ_FOSW01000004.1"/>
</dbReference>
<dbReference type="PROSITE" id="PS50943">
    <property type="entry name" value="HTH_CROC1"/>
    <property type="match status" value="1"/>
</dbReference>
<dbReference type="Pfam" id="PF01381">
    <property type="entry name" value="HTH_3"/>
    <property type="match status" value="1"/>
</dbReference>
<dbReference type="Proteomes" id="UP000199152">
    <property type="component" value="Unassembled WGS sequence"/>
</dbReference>
<feature type="compositionally biased region" description="Basic and acidic residues" evidence="1">
    <location>
        <begin position="129"/>
        <end position="143"/>
    </location>
</feature>
<dbReference type="InterPro" id="IPR010982">
    <property type="entry name" value="Lambda_DNA-bd_dom_sf"/>
</dbReference>
<dbReference type="SUPFAM" id="SSF47413">
    <property type="entry name" value="lambda repressor-like DNA-binding domains"/>
    <property type="match status" value="1"/>
</dbReference>
<dbReference type="AlphaFoldDB" id="A0A1I4DB91"/>
<keyword evidence="4" id="KW-1185">Reference proteome</keyword>
<dbReference type="STRING" id="504800.SAMN04488085_104277"/>
<gene>
    <name evidence="3" type="ORF">SAMN04488085_104277</name>
</gene>
<dbReference type="InParanoid" id="A0A1I4DB91"/>
<proteinExistence type="predicted"/>
<organism evidence="3 4">
    <name type="scientific">Geodermatophilus ruber</name>
    <dbReference type="NCBI Taxonomy" id="504800"/>
    <lineage>
        <taxon>Bacteria</taxon>
        <taxon>Bacillati</taxon>
        <taxon>Actinomycetota</taxon>
        <taxon>Actinomycetes</taxon>
        <taxon>Geodermatophilales</taxon>
        <taxon>Geodermatophilaceae</taxon>
        <taxon>Geodermatophilus</taxon>
    </lineage>
</organism>
<protein>
    <submittedName>
        <fullName evidence="3">HTH-type transcriptional regulator / antitoxin HipB</fullName>
    </submittedName>
</protein>
<reference evidence="3 4" key="1">
    <citation type="submission" date="2016-10" db="EMBL/GenBank/DDBJ databases">
        <authorList>
            <person name="de Groot N.N."/>
        </authorList>
    </citation>
    <scope>NUCLEOTIDE SEQUENCE [LARGE SCALE GENOMIC DNA]</scope>
    <source>
        <strain evidence="3 4">DSM 45317</strain>
    </source>
</reference>
<accession>A0A1I4DB91</accession>
<dbReference type="SMART" id="SM00530">
    <property type="entry name" value="HTH_XRE"/>
    <property type="match status" value="1"/>
</dbReference>
<dbReference type="CDD" id="cd00093">
    <property type="entry name" value="HTH_XRE"/>
    <property type="match status" value="1"/>
</dbReference>
<dbReference type="InterPro" id="IPR001387">
    <property type="entry name" value="Cro/C1-type_HTH"/>
</dbReference>
<evidence type="ECO:0000313" key="4">
    <source>
        <dbReference type="Proteomes" id="UP000199152"/>
    </source>
</evidence>
<evidence type="ECO:0000259" key="2">
    <source>
        <dbReference type="PROSITE" id="PS50943"/>
    </source>
</evidence>
<feature type="domain" description="HTH cro/C1-type" evidence="2">
    <location>
        <begin position="15"/>
        <end position="69"/>
    </location>
</feature>
<dbReference type="GO" id="GO:0003677">
    <property type="term" value="F:DNA binding"/>
    <property type="evidence" value="ECO:0007669"/>
    <property type="project" value="InterPro"/>
</dbReference>
<sequence>MSDSSATGDVPVGMLRRIRRLADLSQRELALRVGVSKSAVAAAEAGTRDLPVRVLAHAAALAGLRLALLDEQGAEVPGMDGDAVRDGAGRLFPAHLDPRYGDEGWWHDEHRYSRDRPWYTFDRDRGRRDAVRRTRGTSEDHQLPRAGDSPAQRAAARREKRRRAASDERRRRFLAGAFSGIDLRFDCSCPPACDELDDRSGRPVHVEECPCGCDLA</sequence>
<evidence type="ECO:0000313" key="3">
    <source>
        <dbReference type="EMBL" id="SFK90263.1"/>
    </source>
</evidence>
<feature type="region of interest" description="Disordered" evidence="1">
    <location>
        <begin position="129"/>
        <end position="167"/>
    </location>
</feature>
<dbReference type="Gene3D" id="1.10.260.40">
    <property type="entry name" value="lambda repressor-like DNA-binding domains"/>
    <property type="match status" value="1"/>
</dbReference>
<name>A0A1I4DB91_9ACTN</name>